<protein>
    <recommendedName>
        <fullName evidence="3">Exocyst subunit Exo70 family protein</fullName>
    </recommendedName>
</protein>
<gene>
    <name evidence="5" type="ORF">LSALG_LOCUS26901</name>
</gene>
<proteinExistence type="inferred from homology"/>
<dbReference type="AlphaFoldDB" id="A0AA35Z7V2"/>
<name>A0AA35Z7V2_LACSI</name>
<evidence type="ECO:0000313" key="6">
    <source>
        <dbReference type="Proteomes" id="UP001177003"/>
    </source>
</evidence>
<feature type="domain" description="Exocyst complex subunit Exo70 C-terminal" evidence="4">
    <location>
        <begin position="2"/>
        <end position="83"/>
    </location>
</feature>
<evidence type="ECO:0000256" key="1">
    <source>
        <dbReference type="ARBA" id="ARBA00006756"/>
    </source>
</evidence>
<evidence type="ECO:0000256" key="3">
    <source>
        <dbReference type="RuleBase" id="RU365026"/>
    </source>
</evidence>
<evidence type="ECO:0000259" key="4">
    <source>
        <dbReference type="Pfam" id="PF03081"/>
    </source>
</evidence>
<dbReference type="GO" id="GO:0006887">
    <property type="term" value="P:exocytosis"/>
    <property type="evidence" value="ECO:0007669"/>
    <property type="project" value="UniProtKB-KW"/>
</dbReference>
<keyword evidence="3" id="KW-0268">Exocytosis</keyword>
<comment type="similarity">
    <text evidence="1 3">Belongs to the EXO70 family.</text>
</comment>
<dbReference type="InterPro" id="IPR046364">
    <property type="entry name" value="Exo70_C"/>
</dbReference>
<dbReference type="GO" id="GO:0000145">
    <property type="term" value="C:exocyst"/>
    <property type="evidence" value="ECO:0007669"/>
    <property type="project" value="InterPro"/>
</dbReference>
<dbReference type="Pfam" id="PF03081">
    <property type="entry name" value="Exo70_C"/>
    <property type="match status" value="1"/>
</dbReference>
<dbReference type="SUPFAM" id="SSF74788">
    <property type="entry name" value="Cullin repeat-like"/>
    <property type="match status" value="1"/>
</dbReference>
<dbReference type="Proteomes" id="UP001177003">
    <property type="component" value="Chromosome 5"/>
</dbReference>
<dbReference type="PANTHER" id="PTHR12542:SF182">
    <property type="entry name" value="EXOCYST SUBUNIT EXO70 FAMILY PROTEIN"/>
    <property type="match status" value="1"/>
</dbReference>
<evidence type="ECO:0000256" key="2">
    <source>
        <dbReference type="ARBA" id="ARBA00022448"/>
    </source>
</evidence>
<dbReference type="EMBL" id="OX465081">
    <property type="protein sequence ID" value="CAI9287543.1"/>
    <property type="molecule type" value="Genomic_DNA"/>
</dbReference>
<comment type="function">
    <text evidence="3">Component of the exocyst complex.</text>
</comment>
<keyword evidence="6" id="KW-1185">Reference proteome</keyword>
<dbReference type="InterPro" id="IPR004140">
    <property type="entry name" value="Exo70"/>
</dbReference>
<dbReference type="Gene3D" id="1.20.1280.170">
    <property type="entry name" value="Exocyst complex component Exo70"/>
    <property type="match status" value="1"/>
</dbReference>
<dbReference type="GO" id="GO:0015031">
    <property type="term" value="P:protein transport"/>
    <property type="evidence" value="ECO:0007669"/>
    <property type="project" value="UniProtKB-KW"/>
</dbReference>
<dbReference type="InterPro" id="IPR016159">
    <property type="entry name" value="Cullin_repeat-like_dom_sf"/>
</dbReference>
<reference evidence="5" key="1">
    <citation type="submission" date="2023-04" db="EMBL/GenBank/DDBJ databases">
        <authorList>
            <person name="Vijverberg K."/>
            <person name="Xiong W."/>
            <person name="Schranz E."/>
        </authorList>
    </citation>
    <scope>NUCLEOTIDE SEQUENCE</scope>
</reference>
<accession>A0AA35Z7V2</accession>
<dbReference type="GO" id="GO:0005546">
    <property type="term" value="F:phosphatidylinositol-4,5-bisphosphate binding"/>
    <property type="evidence" value="ECO:0007669"/>
    <property type="project" value="InterPro"/>
</dbReference>
<evidence type="ECO:0000313" key="5">
    <source>
        <dbReference type="EMBL" id="CAI9287543.1"/>
    </source>
</evidence>
<organism evidence="5 6">
    <name type="scientific">Lactuca saligna</name>
    <name type="common">Willowleaf lettuce</name>
    <dbReference type="NCBI Taxonomy" id="75948"/>
    <lineage>
        <taxon>Eukaryota</taxon>
        <taxon>Viridiplantae</taxon>
        <taxon>Streptophyta</taxon>
        <taxon>Embryophyta</taxon>
        <taxon>Tracheophyta</taxon>
        <taxon>Spermatophyta</taxon>
        <taxon>Magnoliopsida</taxon>
        <taxon>eudicotyledons</taxon>
        <taxon>Gunneridae</taxon>
        <taxon>Pentapetalae</taxon>
        <taxon>asterids</taxon>
        <taxon>campanulids</taxon>
        <taxon>Asterales</taxon>
        <taxon>Asteraceae</taxon>
        <taxon>Cichorioideae</taxon>
        <taxon>Cichorieae</taxon>
        <taxon>Lactucinae</taxon>
        <taxon>Lactuca</taxon>
    </lineage>
</organism>
<keyword evidence="2 3" id="KW-0813">Transport</keyword>
<dbReference type="PANTHER" id="PTHR12542">
    <property type="entry name" value="EXOCYST COMPLEX PROTEIN EXO70"/>
    <property type="match status" value="1"/>
</dbReference>
<sequence length="213" mass="23912">MVVRVLYPSERRLCNRVFGYSSATATAADLSFMDVCRVSTMELLNFANGIAMGSRAPERLFKILDVYEAVKDLLSEFETCSSGGRENLVIIKLHSSGGDGEFGDGGSRLEGSVRWCSVVITTTTQVVINYQNRRGKERLRWRSSALAHRQSPSTREVPDETVLVTGWRQQPPPSHLRIFWRKEDHPPPVGESWQSNEEEMGTTIASIGLFVWC</sequence>
<keyword evidence="3" id="KW-0653">Protein transport</keyword>